<proteinExistence type="predicted"/>
<protein>
    <submittedName>
        <fullName evidence="2">Uncharacterized protein</fullName>
    </submittedName>
</protein>
<organism evidence="2 3">
    <name type="scientific">Paraburkholderia phenoliruptrix BR3459a</name>
    <dbReference type="NCBI Taxonomy" id="1229205"/>
    <lineage>
        <taxon>Bacteria</taxon>
        <taxon>Pseudomonadati</taxon>
        <taxon>Pseudomonadota</taxon>
        <taxon>Betaproteobacteria</taxon>
        <taxon>Burkholderiales</taxon>
        <taxon>Burkholderiaceae</taxon>
        <taxon>Paraburkholderia</taxon>
    </lineage>
</organism>
<dbReference type="AlphaFoldDB" id="K0DRS8"/>
<evidence type="ECO:0000313" key="2">
    <source>
        <dbReference type="EMBL" id="AFT87670.1"/>
    </source>
</evidence>
<dbReference type="EMBL" id="CP003864">
    <property type="protein sequence ID" value="AFT87670.1"/>
    <property type="molecule type" value="Genomic_DNA"/>
</dbReference>
<sequence length="72" mass="7960">MLRSSAHEHRQHTQFAPATRARARRAPQAWPNSFTSSPNTPTSTATPAHSSTSVRSRTSGAFRRLDVDMINV</sequence>
<dbReference type="Proteomes" id="UP000010105">
    <property type="component" value="Chromosome 2"/>
</dbReference>
<feature type="compositionally biased region" description="Low complexity" evidence="1">
    <location>
        <begin position="13"/>
        <end position="53"/>
    </location>
</feature>
<accession>K0DRS8</accession>
<dbReference type="KEGG" id="bpx:BUPH_00199"/>
<feature type="region of interest" description="Disordered" evidence="1">
    <location>
        <begin position="1"/>
        <end position="58"/>
    </location>
</feature>
<name>K0DRS8_9BURK</name>
<reference evidence="2 3" key="1">
    <citation type="journal article" date="2012" name="J. Bacteriol.">
        <title>Complete Genome Sequence of Burkholderia phenoliruptrix BR3459a (CLA1), a Heat-Tolerant, Nitrogen-Fixing Symbiont of Mimosa flocculosa.</title>
        <authorList>
            <person name="de Oliveira Cunha C."/>
            <person name="Goda Zuleta L.F."/>
            <person name="Paula de Almeida L.G."/>
            <person name="Prioli Ciapina L."/>
            <person name="Lustrino Borges W."/>
            <person name="Pitard R.M."/>
            <person name="Baldani J.I."/>
            <person name="Straliotto R."/>
            <person name="de Faria S.M."/>
            <person name="Hungria M."/>
            <person name="Sousa Cavada B."/>
            <person name="Mercante F.M."/>
            <person name="Ribeiro de Vasconcelos A.T."/>
        </authorList>
    </citation>
    <scope>NUCLEOTIDE SEQUENCE [LARGE SCALE GENOMIC DNA]</scope>
    <source>
        <strain evidence="2 3">BR3459a</strain>
    </source>
</reference>
<gene>
    <name evidence="2" type="ORF">BUPH_00199</name>
</gene>
<evidence type="ECO:0000256" key="1">
    <source>
        <dbReference type="SAM" id="MobiDB-lite"/>
    </source>
</evidence>
<evidence type="ECO:0000313" key="3">
    <source>
        <dbReference type="Proteomes" id="UP000010105"/>
    </source>
</evidence>
<dbReference type="HOGENOM" id="CLU_2714638_0_0_4"/>